<evidence type="ECO:0000256" key="1">
    <source>
        <dbReference type="SAM" id="MobiDB-lite"/>
    </source>
</evidence>
<dbReference type="PaxDb" id="67767-A0A0J7JTA0"/>
<gene>
    <name evidence="2" type="ORF">RF55_26073</name>
</gene>
<accession>A0A0J7JTA0</accession>
<sequence>MLLRSAAKKDSEQSDQYAVEGPHPVIAKNSDLSALVSQPVIPPVSIGLPPQGNIESGLPAQVGTSEIQSARPKPLGGSTKETNFRFSAFP</sequence>
<dbReference type="EMBL" id="LBMM01034629">
    <property type="protein sequence ID" value="KMQ81528.1"/>
    <property type="molecule type" value="Genomic_DNA"/>
</dbReference>
<dbReference type="AlphaFoldDB" id="A0A0J7JTA0"/>
<feature type="compositionally biased region" description="Polar residues" evidence="1">
    <location>
        <begin position="79"/>
        <end position="90"/>
    </location>
</feature>
<proteinExistence type="predicted"/>
<dbReference type="Proteomes" id="UP000036403">
    <property type="component" value="Unassembled WGS sequence"/>
</dbReference>
<keyword evidence="3" id="KW-1185">Reference proteome</keyword>
<feature type="region of interest" description="Disordered" evidence="1">
    <location>
        <begin position="66"/>
        <end position="90"/>
    </location>
</feature>
<organism evidence="2 3">
    <name type="scientific">Lasius niger</name>
    <name type="common">Black garden ant</name>
    <dbReference type="NCBI Taxonomy" id="67767"/>
    <lineage>
        <taxon>Eukaryota</taxon>
        <taxon>Metazoa</taxon>
        <taxon>Ecdysozoa</taxon>
        <taxon>Arthropoda</taxon>
        <taxon>Hexapoda</taxon>
        <taxon>Insecta</taxon>
        <taxon>Pterygota</taxon>
        <taxon>Neoptera</taxon>
        <taxon>Endopterygota</taxon>
        <taxon>Hymenoptera</taxon>
        <taxon>Apocrita</taxon>
        <taxon>Aculeata</taxon>
        <taxon>Formicoidea</taxon>
        <taxon>Formicidae</taxon>
        <taxon>Formicinae</taxon>
        <taxon>Lasius</taxon>
        <taxon>Lasius</taxon>
    </lineage>
</organism>
<feature type="region of interest" description="Disordered" evidence="1">
    <location>
        <begin position="1"/>
        <end position="23"/>
    </location>
</feature>
<name>A0A0J7JTA0_LASNI</name>
<comment type="caution">
    <text evidence="2">The sequence shown here is derived from an EMBL/GenBank/DDBJ whole genome shotgun (WGS) entry which is preliminary data.</text>
</comment>
<evidence type="ECO:0000313" key="3">
    <source>
        <dbReference type="Proteomes" id="UP000036403"/>
    </source>
</evidence>
<evidence type="ECO:0000313" key="2">
    <source>
        <dbReference type="EMBL" id="KMQ81528.1"/>
    </source>
</evidence>
<reference evidence="2 3" key="1">
    <citation type="submission" date="2015-04" db="EMBL/GenBank/DDBJ databases">
        <title>Lasius niger genome sequencing.</title>
        <authorList>
            <person name="Konorov E.A."/>
            <person name="Nikitin M.A."/>
            <person name="Kirill M.V."/>
            <person name="Chang P."/>
        </authorList>
    </citation>
    <scope>NUCLEOTIDE SEQUENCE [LARGE SCALE GENOMIC DNA]</scope>
    <source>
        <tissue evidence="2">Whole</tissue>
    </source>
</reference>
<protein>
    <submittedName>
        <fullName evidence="2">Iq motif and sec7 domain-containing protein 2 isoform 1</fullName>
    </submittedName>
</protein>